<name>B2UF08_RALPJ</name>
<organism evidence="1">
    <name type="scientific">Ralstonia pickettii (strain 12J)</name>
    <dbReference type="NCBI Taxonomy" id="402626"/>
    <lineage>
        <taxon>Bacteria</taxon>
        <taxon>Pseudomonadati</taxon>
        <taxon>Pseudomonadota</taxon>
        <taxon>Betaproteobacteria</taxon>
        <taxon>Burkholderiales</taxon>
        <taxon>Burkholderiaceae</taxon>
        <taxon>Ralstonia</taxon>
    </lineage>
</organism>
<proteinExistence type="predicted"/>
<dbReference type="eggNOG" id="ENOG5033D2A">
    <property type="taxonomic scope" value="Bacteria"/>
</dbReference>
<dbReference type="EMBL" id="CP001068">
    <property type="protein sequence ID" value="ACD26940.1"/>
    <property type="molecule type" value="Genomic_DNA"/>
</dbReference>
<accession>B2UF08</accession>
<evidence type="ECO:0000313" key="1">
    <source>
        <dbReference type="EMBL" id="ACD26940.1"/>
    </source>
</evidence>
<dbReference type="AlphaFoldDB" id="B2UF08"/>
<dbReference type="STRING" id="402626.Rpic_1803"/>
<reference evidence="1" key="1">
    <citation type="submission" date="2008-05" db="EMBL/GenBank/DDBJ databases">
        <title>Complete sequence of chromosome1 of Ralstonia pickettii 12J.</title>
        <authorList>
            <consortium name="US DOE Joint Genome Institute"/>
            <person name="Lucas S."/>
            <person name="Copeland A."/>
            <person name="Lapidus A."/>
            <person name="Glavina del Rio T."/>
            <person name="Dalin E."/>
            <person name="Tice H."/>
            <person name="Bruce D."/>
            <person name="Goodwin L."/>
            <person name="Pitluck S."/>
            <person name="Meincke L."/>
            <person name="Brettin T."/>
            <person name="Detter J.C."/>
            <person name="Han C."/>
            <person name="Kuske C.R."/>
            <person name="Schmutz J."/>
            <person name="Larimer F."/>
            <person name="Land M."/>
            <person name="Hauser L."/>
            <person name="Kyrpides N."/>
            <person name="Mikhailova N."/>
            <person name="Marsh T."/>
            <person name="Richardson P."/>
        </authorList>
    </citation>
    <scope>NUCLEOTIDE SEQUENCE</scope>
    <source>
        <strain evidence="1">12J</strain>
    </source>
</reference>
<gene>
    <name evidence="1" type="ordered locus">Rpic_1803</name>
</gene>
<protein>
    <submittedName>
        <fullName evidence="1">Uncharacterized protein</fullName>
    </submittedName>
</protein>
<dbReference type="KEGG" id="rpi:Rpic_1803"/>
<dbReference type="HOGENOM" id="CLU_1957749_0_0_4"/>
<sequence>MKHHQNPLAQLLSLLLIAMVLFSRLAIAGYVCPPEAGTMANPSTMVVSVVNCQDMDEAQPALCADHRHDGRHWADANGHAPDLGMLPAAIGLVHVLPPAPYAGPASRTASRPVAVPGPIYLATARLRI</sequence>